<keyword evidence="2" id="KW-1185">Reference proteome</keyword>
<evidence type="ECO:0000313" key="1">
    <source>
        <dbReference type="EMBL" id="BAK60620.1"/>
    </source>
</evidence>
<dbReference type="Proteomes" id="UP000008520">
    <property type="component" value="Chromosome"/>
</dbReference>
<dbReference type="PATRIC" id="fig|420890.5.peg.1149"/>
<protein>
    <submittedName>
        <fullName evidence="1">Uncharacterized protein</fullName>
    </submittedName>
</protein>
<accession>F9VE69</accession>
<dbReference type="RefSeq" id="WP_014024927.1">
    <property type="nucleotide sequence ID" value="NC_017490.1"/>
</dbReference>
<evidence type="ECO:0000313" key="2">
    <source>
        <dbReference type="Proteomes" id="UP000008520"/>
    </source>
</evidence>
<proteinExistence type="predicted"/>
<reference evidence="1 2" key="1">
    <citation type="journal article" date="2011" name="PLoS ONE">
        <title>Complete genome sequence and comparative analysis of the fish pathogen Lactococcus garvieae.</title>
        <authorList>
            <person name="Morita H."/>
            <person name="Toh H."/>
            <person name="Oshima K."/>
            <person name="Yoshizaki M."/>
            <person name="Kawanishi M."/>
            <person name="Nakaya K."/>
            <person name="Suzuki T."/>
            <person name="Miyauchi E."/>
            <person name="Ishii Y."/>
            <person name="Tanabe S."/>
            <person name="Murakami M."/>
            <person name="Hattori M."/>
        </authorList>
    </citation>
    <scope>NUCLEOTIDE SEQUENCE [LARGE SCALE GENOMIC DNA]</scope>
    <source>
        <strain evidence="1 2">Lg2</strain>
    </source>
</reference>
<organism evidence="1 2">
    <name type="scientific">Lactococcus garvieae (strain Lg2)</name>
    <name type="common">Enterococcus seriolicida</name>
    <dbReference type="NCBI Taxonomy" id="420890"/>
    <lineage>
        <taxon>Bacteria</taxon>
        <taxon>Bacillati</taxon>
        <taxon>Bacillota</taxon>
        <taxon>Bacilli</taxon>
        <taxon>Lactobacillales</taxon>
        <taxon>Streptococcaceae</taxon>
        <taxon>Lactococcus</taxon>
    </lineage>
</organism>
<dbReference type="STRING" id="420890.LCGL_1160"/>
<dbReference type="HOGENOM" id="CLU_1583942_0_0_9"/>
<dbReference type="KEGG" id="lgv:LCGL_1160"/>
<gene>
    <name evidence="1" type="ordered locus">LCGL_1160</name>
</gene>
<dbReference type="AlphaFoldDB" id="F9VE69"/>
<sequence>MNKIELSSFEYAVSVLNEIATIENSSHIPFEVVWNTSLGIAKAKTVIYENNHFPVLSEQIEFDYVLQNTFNPRSEDGDSFSIVRHSVFEYFHNQFGMKRKHLLNRPDLLMKKLLELSKINRLDNTKVPEYSTIFDFETLDGSIKLPFLDSNSIEITEPISLISKS</sequence>
<dbReference type="EMBL" id="AP009333">
    <property type="protein sequence ID" value="BAK60620.1"/>
    <property type="molecule type" value="Genomic_DNA"/>
</dbReference>
<name>F9VE69_LACGL</name>